<organism evidence="1 2">
    <name type="scientific">Pisum sativum</name>
    <name type="common">Garden pea</name>
    <name type="synonym">Lathyrus oleraceus</name>
    <dbReference type="NCBI Taxonomy" id="3888"/>
    <lineage>
        <taxon>Eukaryota</taxon>
        <taxon>Viridiplantae</taxon>
        <taxon>Streptophyta</taxon>
        <taxon>Embryophyta</taxon>
        <taxon>Tracheophyta</taxon>
        <taxon>Spermatophyta</taxon>
        <taxon>Magnoliopsida</taxon>
        <taxon>eudicotyledons</taxon>
        <taxon>Gunneridae</taxon>
        <taxon>Pentapetalae</taxon>
        <taxon>rosids</taxon>
        <taxon>fabids</taxon>
        <taxon>Fabales</taxon>
        <taxon>Fabaceae</taxon>
        <taxon>Papilionoideae</taxon>
        <taxon>50 kb inversion clade</taxon>
        <taxon>NPAAA clade</taxon>
        <taxon>Hologalegina</taxon>
        <taxon>IRL clade</taxon>
        <taxon>Fabeae</taxon>
        <taxon>Lathyrus</taxon>
    </lineage>
</organism>
<proteinExistence type="predicted"/>
<protein>
    <submittedName>
        <fullName evidence="1">Uncharacterized protein</fullName>
    </submittedName>
</protein>
<gene>
    <name evidence="1" type="ORF">KIW84_020679</name>
</gene>
<accession>A0A9D4Y6C0</accession>
<dbReference type="Gramene" id="Psat02G0067900-T1">
    <property type="protein sequence ID" value="KAI5433484.1"/>
    <property type="gene ID" value="KIW84_020679"/>
</dbReference>
<name>A0A9D4Y6C0_PEA</name>
<dbReference type="AlphaFoldDB" id="A0A9D4Y6C0"/>
<sequence length="213" mass="23334">MNKLSIADGRNVGVNMVEVSQRNQAEVDEDRRREKYQRLTYPKEEENLVEFIKRCQKMRTEVMLCPHCSAIFDRKAATDLEAVDKSRRKGNWGKTGYDPRKKLRAVFPEGTSFSRALEVSWFCLGAVQDSIPFLLFLEYTFTLFSGAVSVVGAVVSTAISSTFSNVVSSGPCVGSAVSVAFLFGSGVGFDAYAMSLGSVSSSSKSWDSTTSIG</sequence>
<evidence type="ECO:0000313" key="2">
    <source>
        <dbReference type="Proteomes" id="UP001058974"/>
    </source>
</evidence>
<dbReference type="Proteomes" id="UP001058974">
    <property type="component" value="Chromosome 2"/>
</dbReference>
<reference evidence="1 2" key="1">
    <citation type="journal article" date="2022" name="Nat. Genet.">
        <title>Improved pea reference genome and pan-genome highlight genomic features and evolutionary characteristics.</title>
        <authorList>
            <person name="Yang T."/>
            <person name="Liu R."/>
            <person name="Luo Y."/>
            <person name="Hu S."/>
            <person name="Wang D."/>
            <person name="Wang C."/>
            <person name="Pandey M.K."/>
            <person name="Ge S."/>
            <person name="Xu Q."/>
            <person name="Li N."/>
            <person name="Li G."/>
            <person name="Huang Y."/>
            <person name="Saxena R.K."/>
            <person name="Ji Y."/>
            <person name="Li M."/>
            <person name="Yan X."/>
            <person name="He Y."/>
            <person name="Liu Y."/>
            <person name="Wang X."/>
            <person name="Xiang C."/>
            <person name="Varshney R.K."/>
            <person name="Ding H."/>
            <person name="Gao S."/>
            <person name="Zong X."/>
        </authorList>
    </citation>
    <scope>NUCLEOTIDE SEQUENCE [LARGE SCALE GENOMIC DNA]</scope>
    <source>
        <strain evidence="1 2">cv. Zhongwan 6</strain>
    </source>
</reference>
<comment type="caution">
    <text evidence="1">The sequence shown here is derived from an EMBL/GenBank/DDBJ whole genome shotgun (WGS) entry which is preliminary data.</text>
</comment>
<keyword evidence="2" id="KW-1185">Reference proteome</keyword>
<evidence type="ECO:0000313" key="1">
    <source>
        <dbReference type="EMBL" id="KAI5433484.1"/>
    </source>
</evidence>
<dbReference type="EMBL" id="JAMSHJ010000002">
    <property type="protein sequence ID" value="KAI5433484.1"/>
    <property type="molecule type" value="Genomic_DNA"/>
</dbReference>